<evidence type="ECO:0000259" key="2">
    <source>
        <dbReference type="PROSITE" id="PS50106"/>
    </source>
</evidence>
<dbReference type="PROSITE" id="PS50106">
    <property type="entry name" value="PDZ"/>
    <property type="match status" value="1"/>
</dbReference>
<keyword evidence="4" id="KW-0378">Hydrolase</keyword>
<gene>
    <name evidence="4" type="primary">spoIVB</name>
    <name evidence="4" type="ORF">WMO41_00280</name>
</gene>
<keyword evidence="1" id="KW-0812">Transmembrane</keyword>
<dbReference type="SUPFAM" id="SSF50156">
    <property type="entry name" value="PDZ domain-like"/>
    <property type="match status" value="1"/>
</dbReference>
<reference evidence="4 5" key="1">
    <citation type="submission" date="2024-03" db="EMBL/GenBank/DDBJ databases">
        <title>Human intestinal bacterial collection.</title>
        <authorList>
            <person name="Pauvert C."/>
            <person name="Hitch T.C.A."/>
            <person name="Clavel T."/>
        </authorList>
    </citation>
    <scope>NUCLEOTIDE SEQUENCE [LARGE SCALE GENOMIC DNA]</scope>
    <source>
        <strain evidence="4 5">CLA-AP-H27</strain>
    </source>
</reference>
<keyword evidence="1" id="KW-1133">Transmembrane helix</keyword>
<feature type="transmembrane region" description="Helical" evidence="1">
    <location>
        <begin position="12"/>
        <end position="34"/>
    </location>
</feature>
<evidence type="ECO:0000313" key="4">
    <source>
        <dbReference type="EMBL" id="MEQ2561626.1"/>
    </source>
</evidence>
<dbReference type="Proteomes" id="UP001437460">
    <property type="component" value="Unassembled WGS sequence"/>
</dbReference>
<dbReference type="InterPro" id="IPR009003">
    <property type="entry name" value="Peptidase_S1_PA"/>
</dbReference>
<dbReference type="InterPro" id="IPR008763">
    <property type="entry name" value="Peptidase_S55"/>
</dbReference>
<organism evidence="4 5">
    <name type="scientific">Ventrimonas faecis</name>
    <dbReference type="NCBI Taxonomy" id="3133170"/>
    <lineage>
        <taxon>Bacteria</taxon>
        <taxon>Bacillati</taxon>
        <taxon>Bacillota</taxon>
        <taxon>Clostridia</taxon>
        <taxon>Lachnospirales</taxon>
        <taxon>Lachnospiraceae</taxon>
        <taxon>Ventrimonas</taxon>
    </lineage>
</organism>
<feature type="domain" description="PDZ" evidence="2">
    <location>
        <begin position="154"/>
        <end position="215"/>
    </location>
</feature>
<protein>
    <submittedName>
        <fullName evidence="4">SpoIVB peptidase</fullName>
        <ecNumber evidence="4">3.4.21.116</ecNumber>
    </submittedName>
</protein>
<proteinExistence type="predicted"/>
<accession>A0ABV1HH34</accession>
<dbReference type="Gene3D" id="2.30.42.10">
    <property type="match status" value="1"/>
</dbReference>
<keyword evidence="1" id="KW-0472">Membrane</keyword>
<dbReference type="InterPro" id="IPR014219">
    <property type="entry name" value="SpoIVB"/>
</dbReference>
<dbReference type="Pfam" id="PF05580">
    <property type="entry name" value="Peptidase_S55"/>
    <property type="match status" value="1"/>
</dbReference>
<evidence type="ECO:0000259" key="3">
    <source>
        <dbReference type="PROSITE" id="PS51494"/>
    </source>
</evidence>
<dbReference type="NCBIfam" id="TIGR02860">
    <property type="entry name" value="spore_IV_B"/>
    <property type="match status" value="1"/>
</dbReference>
<comment type="caution">
    <text evidence="4">The sequence shown here is derived from an EMBL/GenBank/DDBJ whole genome shotgun (WGS) entry which is preliminary data.</text>
</comment>
<sequence length="429" mass="46842">MRKIRRAGKYFYRILSVVFWAGLVFTAGYGWYYAEHQIPEHFSVSEGEETSFSLDLPLYTTLLSESEEVILKGDSGIPQEEIRIRPDQEFSLYARKGGNFRLGLKLFGTIPFKEISVDVEDACYAVPCGMPVGIYLKSRGVMVIGTGKVTDENGSEAEPAYGILQSGDYIEAINGKPLSDKEALITNLNRMGESEALLRVRRAGKELELSVDTVKTEDGSRKLGAWVRDDTQGIGTMTYLKPDGSFGALGHGISDGDTGRVVEIENGALYETEILGIEKGSAGNPGVMAGVIYYGPGSRLGSVAQNTDCGIFGTAGQAFCDGVKQQAVEVGHRQDVKRGKAWIRSYVSGEACDYEIEIQRVDYSPTRENKSLVFQVTDERLLRLTGGIVQGMSGSPILQNGKLVGAVTHVFVQDSTRGYGIFVEDMLKK</sequence>
<name>A0ABV1HH34_9FIRM</name>
<evidence type="ECO:0000313" key="5">
    <source>
        <dbReference type="Proteomes" id="UP001437460"/>
    </source>
</evidence>
<dbReference type="SUPFAM" id="SSF50494">
    <property type="entry name" value="Trypsin-like serine proteases"/>
    <property type="match status" value="1"/>
</dbReference>
<dbReference type="EMBL" id="JBBMFJ010000001">
    <property type="protein sequence ID" value="MEQ2561626.1"/>
    <property type="molecule type" value="Genomic_DNA"/>
</dbReference>
<dbReference type="InterPro" id="IPR001478">
    <property type="entry name" value="PDZ"/>
</dbReference>
<evidence type="ECO:0000256" key="1">
    <source>
        <dbReference type="SAM" id="Phobius"/>
    </source>
</evidence>
<dbReference type="PROSITE" id="PS51494">
    <property type="entry name" value="SPOIVB"/>
    <property type="match status" value="1"/>
</dbReference>
<keyword evidence="5" id="KW-1185">Reference proteome</keyword>
<dbReference type="InterPro" id="IPR036034">
    <property type="entry name" value="PDZ_sf"/>
</dbReference>
<feature type="domain" description="Peptidase S55" evidence="3">
    <location>
        <begin position="205"/>
        <end position="429"/>
    </location>
</feature>
<dbReference type="EC" id="3.4.21.116" evidence="4"/>
<dbReference type="GO" id="GO:0016787">
    <property type="term" value="F:hydrolase activity"/>
    <property type="evidence" value="ECO:0007669"/>
    <property type="project" value="UniProtKB-KW"/>
</dbReference>
<dbReference type="RefSeq" id="WP_349228090.1">
    <property type="nucleotide sequence ID" value="NZ_JBBMFJ010000001.1"/>
</dbReference>